<dbReference type="Pfam" id="PF00059">
    <property type="entry name" value="Lectin_C"/>
    <property type="match status" value="1"/>
</dbReference>
<evidence type="ECO:0000256" key="3">
    <source>
        <dbReference type="ARBA" id="ARBA00022588"/>
    </source>
</evidence>
<evidence type="ECO:0000256" key="9">
    <source>
        <dbReference type="ARBA" id="ARBA00022968"/>
    </source>
</evidence>
<dbReference type="Gene3D" id="3.10.100.10">
    <property type="entry name" value="Mannose-Binding Protein A, subunit A"/>
    <property type="match status" value="1"/>
</dbReference>
<keyword evidence="4 16" id="KW-0812">Transmembrane</keyword>
<dbReference type="GO" id="GO:0005886">
    <property type="term" value="C:plasma membrane"/>
    <property type="evidence" value="ECO:0007669"/>
    <property type="project" value="UniProtKB-SubCell"/>
</dbReference>
<dbReference type="PROSITE" id="PS50041">
    <property type="entry name" value="C_TYPE_LECTIN_2"/>
    <property type="match status" value="1"/>
</dbReference>
<accession>A0A673TSG9</accession>
<sequence length="237" mass="27507">MTSETTYVELSFKNEAKPSCAKSRPPAAPKEKSSLHKSNPRFPKVLFASLLVLLLLLAISFFIAFIIFFQKYSQLLKERKTTKELTHTALECLRENVTMEGKDWSCCPKNWKPFSSNCYFISDTTRNWMESEKNCLAMRSHLLVINTKDEQDFITQNTVASSAYYIGLSNPKGEDWQWVDRTPYNESGTFWHSGEPSNFDEDCVALLFRTPLRKWGWNDVSCNEHHRSLCKMTKIYL</sequence>
<dbReference type="OrthoDB" id="2142683at2759"/>
<organism evidence="18 19">
    <name type="scientific">Suricata suricatta</name>
    <name type="common">Meerkat</name>
    <dbReference type="NCBI Taxonomy" id="37032"/>
    <lineage>
        <taxon>Eukaryota</taxon>
        <taxon>Metazoa</taxon>
        <taxon>Chordata</taxon>
        <taxon>Craniata</taxon>
        <taxon>Vertebrata</taxon>
        <taxon>Euteleostomi</taxon>
        <taxon>Mammalia</taxon>
        <taxon>Eutheria</taxon>
        <taxon>Laurasiatheria</taxon>
        <taxon>Carnivora</taxon>
        <taxon>Feliformia</taxon>
        <taxon>Herpestidae</taxon>
        <taxon>Suricata</taxon>
    </lineage>
</organism>
<reference evidence="18" key="3">
    <citation type="submission" date="2025-09" db="UniProtKB">
        <authorList>
            <consortium name="Ensembl"/>
        </authorList>
    </citation>
    <scope>IDENTIFICATION</scope>
</reference>
<keyword evidence="9" id="KW-0735">Signal-anchor</keyword>
<dbReference type="FunFam" id="3.10.100.10:FF:000024">
    <property type="entry name" value="C-type lectin domain family 4 member A"/>
    <property type="match status" value="1"/>
</dbReference>
<keyword evidence="6" id="KW-0430">Lectin</keyword>
<keyword evidence="7" id="KW-0106">Calcium</keyword>
<dbReference type="InterPro" id="IPR050111">
    <property type="entry name" value="C-type_lectin/snaclec_domain"/>
</dbReference>
<dbReference type="CTD" id="50856"/>
<keyword evidence="5" id="KW-0479">Metal-binding</keyword>
<evidence type="ECO:0000256" key="7">
    <source>
        <dbReference type="ARBA" id="ARBA00022837"/>
    </source>
</evidence>
<evidence type="ECO:0000256" key="5">
    <source>
        <dbReference type="ARBA" id="ARBA00022723"/>
    </source>
</evidence>
<dbReference type="OMA" id="HTALECM"/>
<evidence type="ECO:0000313" key="18">
    <source>
        <dbReference type="Ensembl" id="ENSSSUP00005011954.1"/>
    </source>
</evidence>
<proteinExistence type="predicted"/>
<evidence type="ECO:0000256" key="2">
    <source>
        <dbReference type="ARBA" id="ARBA00022475"/>
    </source>
</evidence>
<dbReference type="RefSeq" id="XP_029810179.1">
    <property type="nucleotide sequence ID" value="XM_029954319.1"/>
</dbReference>
<dbReference type="RefSeq" id="XP_029810180.1">
    <property type="nucleotide sequence ID" value="XM_029954320.1"/>
</dbReference>
<reference evidence="18 19" key="1">
    <citation type="submission" date="2019-05" db="EMBL/GenBank/DDBJ databases">
        <title>A Chromosome-scale Meerkat (S. suricatta) Genome Assembly.</title>
        <authorList>
            <person name="Dudchenko O."/>
            <person name="Lieberman Aiden E."/>
            <person name="Tung J."/>
            <person name="Barreiro L.B."/>
            <person name="Clutton-Brock T.H."/>
        </authorList>
    </citation>
    <scope>NUCLEOTIDE SEQUENCE [LARGE SCALE GENOMIC DNA]</scope>
</reference>
<dbReference type="SUPFAM" id="SSF56436">
    <property type="entry name" value="C-type lectin-like"/>
    <property type="match status" value="1"/>
</dbReference>
<evidence type="ECO:0000256" key="15">
    <source>
        <dbReference type="SAM" id="MobiDB-lite"/>
    </source>
</evidence>
<keyword evidence="14" id="KW-0325">Glycoprotein</keyword>
<dbReference type="RefSeq" id="XP_029810181.1">
    <property type="nucleotide sequence ID" value="XM_029954321.1"/>
</dbReference>
<keyword evidence="3" id="KW-0399">Innate immunity</keyword>
<keyword evidence="10 16" id="KW-1133">Transmembrane helix</keyword>
<dbReference type="InterPro" id="IPR001304">
    <property type="entry name" value="C-type_lectin-like"/>
</dbReference>
<keyword evidence="8" id="KW-0391">Immunity</keyword>
<keyword evidence="12 16" id="KW-0472">Membrane</keyword>
<evidence type="ECO:0000256" key="11">
    <source>
        <dbReference type="ARBA" id="ARBA00023130"/>
    </source>
</evidence>
<comment type="subcellular location">
    <subcellularLocation>
        <location evidence="1">Cell membrane</location>
        <topology evidence="1">Single-pass type II membrane protein</topology>
    </subcellularLocation>
</comment>
<dbReference type="GO" id="GO:0002250">
    <property type="term" value="P:adaptive immune response"/>
    <property type="evidence" value="ECO:0007669"/>
    <property type="project" value="UniProtKB-KW"/>
</dbReference>
<evidence type="ECO:0000256" key="13">
    <source>
        <dbReference type="ARBA" id="ARBA00023157"/>
    </source>
</evidence>
<dbReference type="InterPro" id="IPR016187">
    <property type="entry name" value="CTDL_fold"/>
</dbReference>
<evidence type="ECO:0000256" key="8">
    <source>
        <dbReference type="ARBA" id="ARBA00022859"/>
    </source>
</evidence>
<evidence type="ECO:0000256" key="16">
    <source>
        <dbReference type="SAM" id="Phobius"/>
    </source>
</evidence>
<dbReference type="InterPro" id="IPR016186">
    <property type="entry name" value="C-type_lectin-like/link_sf"/>
</dbReference>
<dbReference type="GO" id="GO:0030246">
    <property type="term" value="F:carbohydrate binding"/>
    <property type="evidence" value="ECO:0007669"/>
    <property type="project" value="UniProtKB-KW"/>
</dbReference>
<evidence type="ECO:0000256" key="10">
    <source>
        <dbReference type="ARBA" id="ARBA00022989"/>
    </source>
</evidence>
<keyword evidence="2" id="KW-1003">Cell membrane</keyword>
<gene>
    <name evidence="18" type="primary">CLEC4A</name>
</gene>
<name>A0A673TSG9_SURSU</name>
<evidence type="ECO:0000256" key="6">
    <source>
        <dbReference type="ARBA" id="ARBA00022734"/>
    </source>
</evidence>
<feature type="domain" description="C-type lectin" evidence="17">
    <location>
        <begin position="114"/>
        <end position="231"/>
    </location>
</feature>
<evidence type="ECO:0000256" key="1">
    <source>
        <dbReference type="ARBA" id="ARBA00004401"/>
    </source>
</evidence>
<keyword evidence="19" id="KW-1185">Reference proteome</keyword>
<dbReference type="PANTHER" id="PTHR22803">
    <property type="entry name" value="MANNOSE, PHOSPHOLIPASE, LECTIN RECEPTOR RELATED"/>
    <property type="match status" value="1"/>
</dbReference>
<reference evidence="18" key="2">
    <citation type="submission" date="2025-08" db="UniProtKB">
        <authorList>
            <consortium name="Ensembl"/>
        </authorList>
    </citation>
    <scope>IDENTIFICATION</scope>
</reference>
<evidence type="ECO:0000256" key="4">
    <source>
        <dbReference type="ARBA" id="ARBA00022692"/>
    </source>
</evidence>
<dbReference type="SMART" id="SM00034">
    <property type="entry name" value="CLECT"/>
    <property type="match status" value="1"/>
</dbReference>
<evidence type="ECO:0000259" key="17">
    <source>
        <dbReference type="PROSITE" id="PS50041"/>
    </source>
</evidence>
<evidence type="ECO:0000256" key="14">
    <source>
        <dbReference type="ARBA" id="ARBA00023180"/>
    </source>
</evidence>
<dbReference type="Proteomes" id="UP000472268">
    <property type="component" value="Chromosome 10"/>
</dbReference>
<dbReference type="GeneID" id="115304219"/>
<dbReference type="InterPro" id="IPR033989">
    <property type="entry name" value="CD209-like_CTLD"/>
</dbReference>
<evidence type="ECO:0000313" key="19">
    <source>
        <dbReference type="Proteomes" id="UP000472268"/>
    </source>
</evidence>
<feature type="region of interest" description="Disordered" evidence="15">
    <location>
        <begin position="16"/>
        <end position="37"/>
    </location>
</feature>
<dbReference type="CDD" id="cd03590">
    <property type="entry name" value="CLECT_DC-SIGN_like"/>
    <property type="match status" value="1"/>
</dbReference>
<keyword evidence="13" id="KW-1015">Disulfide bond</keyword>
<dbReference type="AlphaFoldDB" id="A0A673TSG9"/>
<keyword evidence="11" id="KW-1064">Adaptive immunity</keyword>
<feature type="transmembrane region" description="Helical" evidence="16">
    <location>
        <begin position="45"/>
        <end position="69"/>
    </location>
</feature>
<dbReference type="InterPro" id="IPR018378">
    <property type="entry name" value="C-type_lectin_CS"/>
</dbReference>
<dbReference type="Ensembl" id="ENSSSUT00005013689.1">
    <property type="protein sequence ID" value="ENSSSUP00005011954.1"/>
    <property type="gene ID" value="ENSSSUG00005007664.1"/>
</dbReference>
<protein>
    <submittedName>
        <fullName evidence="18">C-type lectin domain family 4 member A</fullName>
    </submittedName>
</protein>
<dbReference type="RefSeq" id="XP_029810182.1">
    <property type="nucleotide sequence ID" value="XM_029954322.1"/>
</dbReference>
<dbReference type="GO" id="GO:0045087">
    <property type="term" value="P:innate immune response"/>
    <property type="evidence" value="ECO:0007669"/>
    <property type="project" value="UniProtKB-KW"/>
</dbReference>
<evidence type="ECO:0000256" key="12">
    <source>
        <dbReference type="ARBA" id="ARBA00023136"/>
    </source>
</evidence>
<dbReference type="GO" id="GO:0046872">
    <property type="term" value="F:metal ion binding"/>
    <property type="evidence" value="ECO:0007669"/>
    <property type="project" value="UniProtKB-KW"/>
</dbReference>
<dbReference type="PROSITE" id="PS00615">
    <property type="entry name" value="C_TYPE_LECTIN_1"/>
    <property type="match status" value="1"/>
</dbReference>